<feature type="transmembrane region" description="Helical" evidence="6">
    <location>
        <begin position="72"/>
        <end position="95"/>
    </location>
</feature>
<dbReference type="InterPro" id="IPR004864">
    <property type="entry name" value="LEA_2"/>
</dbReference>
<keyword evidence="11" id="KW-1185">Reference proteome</keyword>
<dbReference type="OrthoDB" id="695142at2759"/>
<evidence type="ECO:0000313" key="10">
    <source>
        <dbReference type="EnsemblPlants" id="KEH24229"/>
    </source>
</evidence>
<dbReference type="AlphaFoldDB" id="A0A072U3C6"/>
<dbReference type="GO" id="GO:0098542">
    <property type="term" value="P:defense response to other organism"/>
    <property type="evidence" value="ECO:0007669"/>
    <property type="project" value="InterPro"/>
</dbReference>
<dbReference type="PANTHER" id="PTHR31234">
    <property type="entry name" value="LATE EMBRYOGENESIS ABUNDANT (LEA) HYDROXYPROLINE-RICH GLYCOPROTEIN FAMILY"/>
    <property type="match status" value="1"/>
</dbReference>
<dbReference type="PANTHER" id="PTHR31234:SF55">
    <property type="entry name" value="LATE EMBRYOGENESIS ABUNDANT (LEA) HYDROXYPROLINE-RICH GLYCOPROTEIN FAMILY"/>
    <property type="match status" value="1"/>
</dbReference>
<evidence type="ECO:0000256" key="4">
    <source>
        <dbReference type="ARBA" id="ARBA00023136"/>
    </source>
</evidence>
<dbReference type="Pfam" id="PF03168">
    <property type="entry name" value="LEA_2"/>
    <property type="match status" value="1"/>
</dbReference>
<evidence type="ECO:0000256" key="5">
    <source>
        <dbReference type="SAM" id="MobiDB-lite"/>
    </source>
</evidence>
<keyword evidence="3 6" id="KW-1133">Transmembrane helix</keyword>
<reference evidence="9" key="4">
    <citation type="journal article" date="2018" name="Nat. Plants">
        <title>Whole-genome landscape of Medicago truncatula symbiotic genes.</title>
        <authorList>
            <person name="Pecrix Y."/>
            <person name="Gamas P."/>
            <person name="Carrere S."/>
        </authorList>
    </citation>
    <scope>NUCLEOTIDE SEQUENCE</scope>
    <source>
        <tissue evidence="9">Leaves</tissue>
    </source>
</reference>
<dbReference type="Proteomes" id="UP000265566">
    <property type="component" value="Chromosome 7"/>
</dbReference>
<reference evidence="10" key="3">
    <citation type="submission" date="2015-04" db="UniProtKB">
        <authorList>
            <consortium name="EnsemblPlants"/>
        </authorList>
    </citation>
    <scope>IDENTIFICATION</scope>
    <source>
        <strain evidence="10">cv. Jemalong A17</strain>
    </source>
</reference>
<organism evidence="8 11">
    <name type="scientific">Medicago truncatula</name>
    <name type="common">Barrel medic</name>
    <name type="synonym">Medicago tribuloides</name>
    <dbReference type="NCBI Taxonomy" id="3880"/>
    <lineage>
        <taxon>Eukaryota</taxon>
        <taxon>Viridiplantae</taxon>
        <taxon>Streptophyta</taxon>
        <taxon>Embryophyta</taxon>
        <taxon>Tracheophyta</taxon>
        <taxon>Spermatophyta</taxon>
        <taxon>Magnoliopsida</taxon>
        <taxon>eudicotyledons</taxon>
        <taxon>Gunneridae</taxon>
        <taxon>Pentapetalae</taxon>
        <taxon>rosids</taxon>
        <taxon>fabids</taxon>
        <taxon>Fabales</taxon>
        <taxon>Fabaceae</taxon>
        <taxon>Papilionoideae</taxon>
        <taxon>50 kb inversion clade</taxon>
        <taxon>NPAAA clade</taxon>
        <taxon>Hologalegina</taxon>
        <taxon>IRL clade</taxon>
        <taxon>Trifolieae</taxon>
        <taxon>Medicago</taxon>
    </lineage>
</organism>
<dbReference type="KEGG" id="mtr:25499474"/>
<evidence type="ECO:0000256" key="2">
    <source>
        <dbReference type="ARBA" id="ARBA00022692"/>
    </source>
</evidence>
<feature type="domain" description="Late embryogenesis abundant protein LEA-2 subgroup" evidence="7">
    <location>
        <begin position="127"/>
        <end position="181"/>
    </location>
</feature>
<evidence type="ECO:0000256" key="6">
    <source>
        <dbReference type="SAM" id="Phobius"/>
    </source>
</evidence>
<evidence type="ECO:0000313" key="9">
    <source>
        <dbReference type="EMBL" id="RHN48774.1"/>
    </source>
</evidence>
<proteinExistence type="predicted"/>
<feature type="compositionally biased region" description="Pro residues" evidence="5">
    <location>
        <begin position="34"/>
        <end position="43"/>
    </location>
</feature>
<dbReference type="Gramene" id="rna43527">
    <property type="protein sequence ID" value="RHN48774.1"/>
    <property type="gene ID" value="gene43527"/>
</dbReference>
<accession>A0A072U3C6</accession>
<keyword evidence="2 6" id="KW-0812">Transmembrane</keyword>
<evidence type="ECO:0000256" key="1">
    <source>
        <dbReference type="ARBA" id="ARBA00004167"/>
    </source>
</evidence>
<feature type="region of interest" description="Disordered" evidence="5">
    <location>
        <begin position="1"/>
        <end position="46"/>
    </location>
</feature>
<dbReference type="GO" id="GO:0016020">
    <property type="term" value="C:membrane"/>
    <property type="evidence" value="ECO:0007669"/>
    <property type="project" value="UniProtKB-SubCell"/>
</dbReference>
<sequence length="255" mass="27872">MATSSNDKKNNTSYPPPQNPPPGSYSGGASYPYSSPPPPPPSSYPTTFYQAPATTFTYEEEPPAVVRSFLCGFISVMTAIVALFGLISLIGYFVLKPRIPEFSVNSASLTSFNLTGSGLNAKWDITLIVSNPNKKLDITYDAVAASVFYGDDEYGVLAYTRLAPFHQPTHSKTMLRVQFEVLDYFVDNSVSFGITDGRVRGFVQFGVVVNTLIKMDGLFHPSEYRLKVTCKPLNFGIPSSNINNVTWELLGSVAC</sequence>
<dbReference type="STRING" id="3880.A0A072U3C6"/>
<comment type="subcellular location">
    <subcellularLocation>
        <location evidence="1">Membrane</location>
        <topology evidence="1">Single-pass membrane protein</topology>
    </subcellularLocation>
</comment>
<feature type="compositionally biased region" description="Pro residues" evidence="5">
    <location>
        <begin position="14"/>
        <end position="23"/>
    </location>
</feature>
<name>A0A072U3C6_MEDTR</name>
<evidence type="ECO:0000259" key="7">
    <source>
        <dbReference type="Pfam" id="PF03168"/>
    </source>
</evidence>
<reference evidence="8 11" key="2">
    <citation type="journal article" date="2014" name="BMC Genomics">
        <title>An improved genome release (version Mt4.0) for the model legume Medicago truncatula.</title>
        <authorList>
            <person name="Tang H."/>
            <person name="Krishnakumar V."/>
            <person name="Bidwell S."/>
            <person name="Rosen B."/>
            <person name="Chan A."/>
            <person name="Zhou S."/>
            <person name="Gentzbittel L."/>
            <person name="Childs K.L."/>
            <person name="Yandell M."/>
            <person name="Gundlach H."/>
            <person name="Mayer K.F."/>
            <person name="Schwartz D.C."/>
            <person name="Town C.D."/>
        </authorList>
    </citation>
    <scope>GENOME REANNOTATION</scope>
    <source>
        <strain evidence="8">A17</strain>
        <strain evidence="10 11">cv. Jemalong A17</strain>
    </source>
</reference>
<dbReference type="Proteomes" id="UP000002051">
    <property type="component" value="Unassembled WGS sequence"/>
</dbReference>
<dbReference type="InterPro" id="IPR044839">
    <property type="entry name" value="NDR1-like"/>
</dbReference>
<evidence type="ECO:0000313" key="11">
    <source>
        <dbReference type="Proteomes" id="UP000002051"/>
    </source>
</evidence>
<protein>
    <submittedName>
        <fullName evidence="8 9">Late embryogenesis abundant protein</fullName>
    </submittedName>
</protein>
<dbReference type="EMBL" id="CM001223">
    <property type="protein sequence ID" value="KEH24229.1"/>
    <property type="molecule type" value="Genomic_DNA"/>
</dbReference>
<dbReference type="EMBL" id="PSQE01000007">
    <property type="protein sequence ID" value="RHN48774.1"/>
    <property type="molecule type" value="Genomic_DNA"/>
</dbReference>
<evidence type="ECO:0000256" key="3">
    <source>
        <dbReference type="ARBA" id="ARBA00022989"/>
    </source>
</evidence>
<dbReference type="EnsemblPlants" id="KEH24229">
    <property type="protein sequence ID" value="KEH24229"/>
    <property type="gene ID" value="MTR_7g106100"/>
</dbReference>
<feature type="compositionally biased region" description="Basic and acidic residues" evidence="5">
    <location>
        <begin position="1"/>
        <end position="10"/>
    </location>
</feature>
<gene>
    <name evidence="10" type="primary">25499474</name>
    <name evidence="8" type="ordered locus">MTR_7g106100</name>
    <name evidence="9" type="ORF">MtrunA17_Chr7g0267361</name>
</gene>
<keyword evidence="4 6" id="KW-0472">Membrane</keyword>
<evidence type="ECO:0000313" key="8">
    <source>
        <dbReference type="EMBL" id="KEH24229.1"/>
    </source>
</evidence>
<dbReference type="HOGENOM" id="CLU_051752_8_0_1"/>
<reference evidence="8 11" key="1">
    <citation type="journal article" date="2011" name="Nature">
        <title>The Medicago genome provides insight into the evolution of rhizobial symbioses.</title>
        <authorList>
            <person name="Young N.D."/>
            <person name="Debelle F."/>
            <person name="Oldroyd G.E."/>
            <person name="Geurts R."/>
            <person name="Cannon S.B."/>
            <person name="Udvardi M.K."/>
            <person name="Benedito V.A."/>
            <person name="Mayer K.F."/>
            <person name="Gouzy J."/>
            <person name="Schoof H."/>
            <person name="Van de Peer Y."/>
            <person name="Proost S."/>
            <person name="Cook D.R."/>
            <person name="Meyers B.C."/>
            <person name="Spannagl M."/>
            <person name="Cheung F."/>
            <person name="De Mita S."/>
            <person name="Krishnakumar V."/>
            <person name="Gundlach H."/>
            <person name="Zhou S."/>
            <person name="Mudge J."/>
            <person name="Bharti A.K."/>
            <person name="Murray J.D."/>
            <person name="Naoumkina M.A."/>
            <person name="Rosen B."/>
            <person name="Silverstein K.A."/>
            <person name="Tang H."/>
            <person name="Rombauts S."/>
            <person name="Zhao P.X."/>
            <person name="Zhou P."/>
            <person name="Barbe V."/>
            <person name="Bardou P."/>
            <person name="Bechner M."/>
            <person name="Bellec A."/>
            <person name="Berger A."/>
            <person name="Berges H."/>
            <person name="Bidwell S."/>
            <person name="Bisseling T."/>
            <person name="Choisne N."/>
            <person name="Couloux A."/>
            <person name="Denny R."/>
            <person name="Deshpande S."/>
            <person name="Dai X."/>
            <person name="Doyle J.J."/>
            <person name="Dudez A.M."/>
            <person name="Farmer A.D."/>
            <person name="Fouteau S."/>
            <person name="Franken C."/>
            <person name="Gibelin C."/>
            <person name="Gish J."/>
            <person name="Goldstein S."/>
            <person name="Gonzalez A.J."/>
            <person name="Green P.J."/>
            <person name="Hallab A."/>
            <person name="Hartog M."/>
            <person name="Hua A."/>
            <person name="Humphray S.J."/>
            <person name="Jeong D.H."/>
            <person name="Jing Y."/>
            <person name="Jocker A."/>
            <person name="Kenton S.M."/>
            <person name="Kim D.J."/>
            <person name="Klee K."/>
            <person name="Lai H."/>
            <person name="Lang C."/>
            <person name="Lin S."/>
            <person name="Macmil S.L."/>
            <person name="Magdelenat G."/>
            <person name="Matthews L."/>
            <person name="McCorrison J."/>
            <person name="Monaghan E.L."/>
            <person name="Mun J.H."/>
            <person name="Najar F.Z."/>
            <person name="Nicholson C."/>
            <person name="Noirot C."/>
            <person name="O'Bleness M."/>
            <person name="Paule C.R."/>
            <person name="Poulain J."/>
            <person name="Prion F."/>
            <person name="Qin B."/>
            <person name="Qu C."/>
            <person name="Retzel E.F."/>
            <person name="Riddle C."/>
            <person name="Sallet E."/>
            <person name="Samain S."/>
            <person name="Samson N."/>
            <person name="Sanders I."/>
            <person name="Saurat O."/>
            <person name="Scarpelli C."/>
            <person name="Schiex T."/>
            <person name="Segurens B."/>
            <person name="Severin A.J."/>
            <person name="Sherrier D.J."/>
            <person name="Shi R."/>
            <person name="Sims S."/>
            <person name="Singer S.R."/>
            <person name="Sinharoy S."/>
            <person name="Sterck L."/>
            <person name="Viollet A."/>
            <person name="Wang B.B."/>
            <person name="Wang K."/>
            <person name="Wang M."/>
            <person name="Wang X."/>
            <person name="Warfsmann J."/>
            <person name="Weissenbach J."/>
            <person name="White D.D."/>
            <person name="White J.D."/>
            <person name="Wiley G.B."/>
            <person name="Wincker P."/>
            <person name="Xing Y."/>
            <person name="Yang L."/>
            <person name="Yao Z."/>
            <person name="Ying F."/>
            <person name="Zhai J."/>
            <person name="Zhou L."/>
            <person name="Zuber A."/>
            <person name="Denarie J."/>
            <person name="Dixon R.A."/>
            <person name="May G.D."/>
            <person name="Schwartz D.C."/>
            <person name="Rogers J."/>
            <person name="Quetier F."/>
            <person name="Town C.D."/>
            <person name="Roe B.A."/>
        </authorList>
    </citation>
    <scope>NUCLEOTIDE SEQUENCE [LARGE SCALE GENOMIC DNA]</scope>
    <source>
        <strain evidence="8">A17</strain>
        <strain evidence="10 11">cv. Jemalong A17</strain>
    </source>
</reference>